<evidence type="ECO:0000313" key="2">
    <source>
        <dbReference type="Proteomes" id="UP000824782"/>
    </source>
</evidence>
<sequence>MKLCTLPQLQDVVTTERPRPDLNVDSCHQDRMSHLTRSLSLHSLLEVAVWPQVILCCFSNIRETAPGQIFISFLYLIRK</sequence>
<comment type="caution">
    <text evidence="1">The sequence shown here is derived from an EMBL/GenBank/DDBJ whole genome shotgun (WGS) entry which is preliminary data.</text>
</comment>
<reference evidence="1" key="1">
    <citation type="thesis" date="2020" institute="ProQuest LLC" country="789 East Eisenhower Parkway, Ann Arbor, MI, USA">
        <title>Comparative Genomics and Chromosome Evolution.</title>
        <authorList>
            <person name="Mudd A.B."/>
        </authorList>
    </citation>
    <scope>NUCLEOTIDE SEQUENCE</scope>
    <source>
        <strain evidence="1">237g6f4</strain>
        <tissue evidence="1">Blood</tissue>
    </source>
</reference>
<name>A0AAV6YSE2_ENGPU</name>
<organism evidence="1 2">
    <name type="scientific">Engystomops pustulosus</name>
    <name type="common">Tungara frog</name>
    <name type="synonym">Physalaemus pustulosus</name>
    <dbReference type="NCBI Taxonomy" id="76066"/>
    <lineage>
        <taxon>Eukaryota</taxon>
        <taxon>Metazoa</taxon>
        <taxon>Chordata</taxon>
        <taxon>Craniata</taxon>
        <taxon>Vertebrata</taxon>
        <taxon>Euteleostomi</taxon>
        <taxon>Amphibia</taxon>
        <taxon>Batrachia</taxon>
        <taxon>Anura</taxon>
        <taxon>Neobatrachia</taxon>
        <taxon>Hyloidea</taxon>
        <taxon>Leptodactylidae</taxon>
        <taxon>Leiuperinae</taxon>
        <taxon>Engystomops</taxon>
    </lineage>
</organism>
<keyword evidence="2" id="KW-1185">Reference proteome</keyword>
<evidence type="ECO:0000313" key="1">
    <source>
        <dbReference type="EMBL" id="KAG8539962.1"/>
    </source>
</evidence>
<protein>
    <submittedName>
        <fullName evidence="1">Uncharacterized protein</fullName>
    </submittedName>
</protein>
<gene>
    <name evidence="1" type="ORF">GDO81_020073</name>
</gene>
<dbReference type="EMBL" id="WNYA01012193">
    <property type="protein sequence ID" value="KAG8539962.1"/>
    <property type="molecule type" value="Genomic_DNA"/>
</dbReference>
<proteinExistence type="predicted"/>
<dbReference type="Proteomes" id="UP000824782">
    <property type="component" value="Unassembled WGS sequence"/>
</dbReference>
<dbReference type="AlphaFoldDB" id="A0AAV6YSE2"/>
<accession>A0AAV6YSE2</accession>